<feature type="region of interest" description="Disordered" evidence="10">
    <location>
        <begin position="20"/>
        <end position="39"/>
    </location>
</feature>
<evidence type="ECO:0000256" key="2">
    <source>
        <dbReference type="ARBA" id="ARBA00022473"/>
    </source>
</evidence>
<proteinExistence type="predicted"/>
<dbReference type="SUPFAM" id="SSF46689">
    <property type="entry name" value="Homeodomain-like"/>
    <property type="match status" value="1"/>
</dbReference>
<keyword evidence="5 8" id="KW-0371">Homeobox</keyword>
<protein>
    <submittedName>
        <fullName evidence="12">Homeobox B1</fullName>
    </submittedName>
</protein>
<reference evidence="12" key="2">
    <citation type="submission" date="2025-08" db="UniProtKB">
        <authorList>
            <consortium name="Ensembl"/>
        </authorList>
    </citation>
    <scope>IDENTIFICATION</scope>
</reference>
<dbReference type="GeneID" id="117006560"/>
<organism evidence="12 13">
    <name type="scientific">Catharus ustulatus</name>
    <name type="common">Russet-backed thrush</name>
    <name type="synonym">Hylocichla ustulatus</name>
    <dbReference type="NCBI Taxonomy" id="91951"/>
    <lineage>
        <taxon>Eukaryota</taxon>
        <taxon>Metazoa</taxon>
        <taxon>Chordata</taxon>
        <taxon>Craniata</taxon>
        <taxon>Vertebrata</taxon>
        <taxon>Euteleostomi</taxon>
        <taxon>Archelosauria</taxon>
        <taxon>Archosauria</taxon>
        <taxon>Dinosauria</taxon>
        <taxon>Saurischia</taxon>
        <taxon>Theropoda</taxon>
        <taxon>Coelurosauria</taxon>
        <taxon>Aves</taxon>
        <taxon>Neognathae</taxon>
        <taxon>Neoaves</taxon>
        <taxon>Telluraves</taxon>
        <taxon>Australaves</taxon>
        <taxon>Passeriformes</taxon>
        <taxon>Turdidae</taxon>
        <taxon>Catharus</taxon>
    </lineage>
</organism>
<dbReference type="OrthoDB" id="6159439at2759"/>
<gene>
    <name evidence="12" type="primary">HOXB1</name>
</gene>
<dbReference type="InterPro" id="IPR009057">
    <property type="entry name" value="Homeodomain-like_sf"/>
</dbReference>
<dbReference type="PROSITE" id="PS50071">
    <property type="entry name" value="HOMEOBOX_2"/>
    <property type="match status" value="1"/>
</dbReference>
<keyword evidence="13" id="KW-1185">Reference proteome</keyword>
<evidence type="ECO:0000256" key="7">
    <source>
        <dbReference type="ARBA" id="ARBA00023242"/>
    </source>
</evidence>
<dbReference type="Ensembl" id="ENSCUST00005018244.1">
    <property type="protein sequence ID" value="ENSCUSP00005017578.1"/>
    <property type="gene ID" value="ENSCUSG00005011282.1"/>
</dbReference>
<sequence length="268" mass="28686">MDNPGMNSFLEFAVCTRGSSARPRAEPGSPSFPPCSASPGSAAGDHFGLVATNLGQSFHPPSSTRFAPSGYPAQPYGHQQLCLGQQDSDGLCFQGYPSGSVADGYCGSAGPFQQPMLGQEQPGYLAGLFGELGPCGQEELEAPGPPEPGPALAFEWMRVRRNPPKTGKTPELGLLGQPSAIRTNFSTKQLTELEKEFHFNKYLTRARRVEIAATLELNEAQVKIWFQNRRMKQKKREKEGLAPARAAKAAAETSDQSSPETSPSPGSS</sequence>
<dbReference type="AlphaFoldDB" id="A0A8C3UM15"/>
<dbReference type="CTD" id="3211"/>
<evidence type="ECO:0000259" key="11">
    <source>
        <dbReference type="PROSITE" id="PS50071"/>
    </source>
</evidence>
<dbReference type="PRINTS" id="PR00024">
    <property type="entry name" value="HOMEOBOX"/>
</dbReference>
<evidence type="ECO:0000256" key="5">
    <source>
        <dbReference type="ARBA" id="ARBA00023155"/>
    </source>
</evidence>
<reference evidence="12" key="3">
    <citation type="submission" date="2025-09" db="UniProtKB">
        <authorList>
            <consortium name="Ensembl"/>
        </authorList>
    </citation>
    <scope>IDENTIFICATION</scope>
</reference>
<dbReference type="CDD" id="cd00086">
    <property type="entry name" value="homeodomain"/>
    <property type="match status" value="1"/>
</dbReference>
<feature type="region of interest" description="Disordered" evidence="10">
    <location>
        <begin position="229"/>
        <end position="268"/>
    </location>
</feature>
<keyword evidence="2" id="KW-0217">Developmental protein</keyword>
<evidence type="ECO:0000313" key="13">
    <source>
        <dbReference type="Proteomes" id="UP000694563"/>
    </source>
</evidence>
<comment type="subcellular location">
    <subcellularLocation>
        <location evidence="1 8 9">Nucleus</location>
    </subcellularLocation>
</comment>
<dbReference type="PANTHER" id="PTHR45946">
    <property type="entry name" value="HOMEOBOX PROTEIN ROUGH-RELATED"/>
    <property type="match status" value="1"/>
</dbReference>
<reference evidence="12" key="1">
    <citation type="submission" date="2020-10" db="EMBL/GenBank/DDBJ databases">
        <title>Catharus ustulatus (Swainson's thrush) genome, bCatUst1, primary haplotype v2.</title>
        <authorList>
            <person name="Delmore K."/>
            <person name="Vafadar M."/>
            <person name="Formenti G."/>
            <person name="Chow W."/>
            <person name="Pelan S."/>
            <person name="Howe K."/>
            <person name="Rhie A."/>
            <person name="Mountcastle J."/>
            <person name="Haase B."/>
            <person name="Fedrigo O."/>
            <person name="Jarvis E.D."/>
        </authorList>
    </citation>
    <scope>NUCLEOTIDE SEQUENCE [LARGE SCALE GENOMIC DNA]</scope>
</reference>
<dbReference type="PROSITE" id="PS00027">
    <property type="entry name" value="HOMEOBOX_1"/>
    <property type="match status" value="1"/>
</dbReference>
<dbReference type="GO" id="GO:0005634">
    <property type="term" value="C:nucleus"/>
    <property type="evidence" value="ECO:0007669"/>
    <property type="project" value="UniProtKB-SubCell"/>
</dbReference>
<name>A0A8C3UM15_CATUS</name>
<keyword evidence="6" id="KW-0804">Transcription</keyword>
<dbReference type="PANTHER" id="PTHR45946:SF5">
    <property type="entry name" value="HOMEOBOX PROTEIN HOX-B1"/>
    <property type="match status" value="1"/>
</dbReference>
<dbReference type="InterPro" id="IPR001356">
    <property type="entry name" value="HD"/>
</dbReference>
<evidence type="ECO:0000256" key="3">
    <source>
        <dbReference type="ARBA" id="ARBA00023015"/>
    </source>
</evidence>
<evidence type="ECO:0000256" key="1">
    <source>
        <dbReference type="ARBA" id="ARBA00004123"/>
    </source>
</evidence>
<dbReference type="InterPro" id="IPR046327">
    <property type="entry name" value="HXA1/B1/D1"/>
</dbReference>
<keyword evidence="4 8" id="KW-0238">DNA-binding</keyword>
<dbReference type="SMART" id="SM00389">
    <property type="entry name" value="HOX"/>
    <property type="match status" value="1"/>
</dbReference>
<evidence type="ECO:0000256" key="8">
    <source>
        <dbReference type="PROSITE-ProRule" id="PRU00108"/>
    </source>
</evidence>
<feature type="domain" description="Homeobox" evidence="11">
    <location>
        <begin position="176"/>
        <end position="236"/>
    </location>
</feature>
<dbReference type="GO" id="GO:0000978">
    <property type="term" value="F:RNA polymerase II cis-regulatory region sequence-specific DNA binding"/>
    <property type="evidence" value="ECO:0007669"/>
    <property type="project" value="TreeGrafter"/>
</dbReference>
<evidence type="ECO:0000256" key="9">
    <source>
        <dbReference type="RuleBase" id="RU000682"/>
    </source>
</evidence>
<keyword evidence="7 8" id="KW-0539">Nucleus</keyword>
<dbReference type="Gene3D" id="1.10.10.60">
    <property type="entry name" value="Homeodomain-like"/>
    <property type="match status" value="1"/>
</dbReference>
<dbReference type="GO" id="GO:0000981">
    <property type="term" value="F:DNA-binding transcription factor activity, RNA polymerase II-specific"/>
    <property type="evidence" value="ECO:0007669"/>
    <property type="project" value="InterPro"/>
</dbReference>
<evidence type="ECO:0000256" key="6">
    <source>
        <dbReference type="ARBA" id="ARBA00023163"/>
    </source>
</evidence>
<feature type="compositionally biased region" description="Low complexity" evidence="10">
    <location>
        <begin position="242"/>
        <end position="268"/>
    </location>
</feature>
<feature type="DNA-binding region" description="Homeobox" evidence="8">
    <location>
        <begin position="178"/>
        <end position="237"/>
    </location>
</feature>
<dbReference type="Pfam" id="PF00046">
    <property type="entry name" value="Homeodomain"/>
    <property type="match status" value="1"/>
</dbReference>
<evidence type="ECO:0000256" key="4">
    <source>
        <dbReference type="ARBA" id="ARBA00023125"/>
    </source>
</evidence>
<dbReference type="Proteomes" id="UP000694563">
    <property type="component" value="Chromosome 23"/>
</dbReference>
<dbReference type="RefSeq" id="XP_032934977.1">
    <property type="nucleotide sequence ID" value="XM_033079086.1"/>
</dbReference>
<dbReference type="InterPro" id="IPR020479">
    <property type="entry name" value="HD_metazoa"/>
</dbReference>
<keyword evidence="3" id="KW-0805">Transcription regulation</keyword>
<accession>A0A8C3UM15</accession>
<evidence type="ECO:0000256" key="10">
    <source>
        <dbReference type="SAM" id="MobiDB-lite"/>
    </source>
</evidence>
<evidence type="ECO:0000313" key="12">
    <source>
        <dbReference type="Ensembl" id="ENSCUSP00005017578.1"/>
    </source>
</evidence>
<dbReference type="FunFam" id="1.10.10.60:FF:000113">
    <property type="entry name" value="homeobox protein Hox-B1"/>
    <property type="match status" value="1"/>
</dbReference>
<dbReference type="InterPro" id="IPR017970">
    <property type="entry name" value="Homeobox_CS"/>
</dbReference>